<keyword evidence="3" id="KW-0808">Transferase</keyword>
<protein>
    <recommendedName>
        <fullName evidence="2">Integrase</fullName>
    </recommendedName>
</protein>
<dbReference type="SUPFAM" id="SSF56349">
    <property type="entry name" value="DNA breaking-rejoining enzymes"/>
    <property type="match status" value="1"/>
</dbReference>
<keyword evidence="9" id="KW-1185">Reference proteome</keyword>
<keyword evidence="6" id="KW-1179">Viral genome integration</keyword>
<evidence type="ECO:0000256" key="3">
    <source>
        <dbReference type="ARBA" id="ARBA00022679"/>
    </source>
</evidence>
<dbReference type="GO" id="GO:0016787">
    <property type="term" value="F:hydrolase activity"/>
    <property type="evidence" value="ECO:0007669"/>
    <property type="project" value="UniProtKB-KW"/>
</dbReference>
<dbReference type="InterPro" id="IPR002104">
    <property type="entry name" value="Integrase_catalytic"/>
</dbReference>
<dbReference type="Proteomes" id="UP000030327">
    <property type="component" value="Segment"/>
</dbReference>
<gene>
    <name evidence="8" type="ORF">SpSL1_27</name>
</gene>
<dbReference type="InterPro" id="IPR050090">
    <property type="entry name" value="Tyrosine_recombinase_XerCD"/>
</dbReference>
<dbReference type="GO" id="GO:0015074">
    <property type="term" value="P:DNA integration"/>
    <property type="evidence" value="ECO:0007669"/>
    <property type="project" value="InterPro"/>
</dbReference>
<dbReference type="GO" id="GO:0006310">
    <property type="term" value="P:DNA recombination"/>
    <property type="evidence" value="ECO:0007669"/>
    <property type="project" value="UniProtKB-KW"/>
</dbReference>
<dbReference type="PROSITE" id="PS51898">
    <property type="entry name" value="TYR_RECOMBINASE"/>
    <property type="match status" value="1"/>
</dbReference>
<dbReference type="KEGG" id="vg:24725375"/>
<dbReference type="GO" id="GO:0016740">
    <property type="term" value="F:transferase activity"/>
    <property type="evidence" value="ECO:0007669"/>
    <property type="project" value="UniProtKB-KW"/>
</dbReference>
<dbReference type="PANTHER" id="PTHR30349:SF82">
    <property type="entry name" value="INTEGRASE_RECOMBINASE YOEC-RELATED"/>
    <property type="match status" value="1"/>
</dbReference>
<dbReference type="EMBL" id="KM882824">
    <property type="protein sequence ID" value="AIX12959.1"/>
    <property type="molecule type" value="Genomic_DNA"/>
</dbReference>
<name>A0A0A0YRV7_9CAUD</name>
<dbReference type="GO" id="GO:0003677">
    <property type="term" value="F:DNA binding"/>
    <property type="evidence" value="ECO:0007669"/>
    <property type="project" value="InterPro"/>
</dbReference>
<sequence length="180" mass="21340">MNIVEPLRDKDDIQAMKDYLSSWNEKYYMLFLLGINTGFRVGDILKLKVKDVQGWHIKVREQKTGKYKSIKMTRPLKNELREFVKDKELHDYLFQSRVGKNKALSYKTVYWFLKRAAEDLGIDNVGTHTMRKTFGYHYYKKYKNVADLMSLFNHSSPAVTLIYICVRQDELDTKMSNFSL</sequence>
<dbReference type="RefSeq" id="YP_009153024.1">
    <property type="nucleotide sequence ID" value="NC_027396.1"/>
</dbReference>
<evidence type="ECO:0000256" key="4">
    <source>
        <dbReference type="ARBA" id="ARBA00022801"/>
    </source>
</evidence>
<evidence type="ECO:0000256" key="1">
    <source>
        <dbReference type="ARBA" id="ARBA00008857"/>
    </source>
</evidence>
<keyword evidence="5" id="KW-0233">DNA recombination</keyword>
<reference evidence="8 9" key="1">
    <citation type="submission" date="2014-10" db="EMBL/GenBank/DDBJ databases">
        <title>Genome nucleotide sequence and annotation of the Streptococcus pnumoniae phage SpSL1, virulent form.</title>
        <authorList>
            <person name="Furi L."/>
            <person name="Clockie M.R."/>
            <person name="Oggioni M.R."/>
        </authorList>
    </citation>
    <scope>NUCLEOTIDE SEQUENCE [LARGE SCALE GENOMIC DNA]</scope>
</reference>
<dbReference type="GO" id="GO:0044826">
    <property type="term" value="P:viral genome integration into host DNA"/>
    <property type="evidence" value="ECO:0007669"/>
    <property type="project" value="UniProtKB-KW"/>
</dbReference>
<dbReference type="PANTHER" id="PTHR30349">
    <property type="entry name" value="PHAGE INTEGRASE-RELATED"/>
    <property type="match status" value="1"/>
</dbReference>
<accession>A0A0A0YRV7</accession>
<comment type="similarity">
    <text evidence="1">Belongs to the 'phage' integrase family.</text>
</comment>
<dbReference type="GeneID" id="24725375"/>
<dbReference type="CDD" id="cd01192">
    <property type="entry name" value="INT_C_like_3"/>
    <property type="match status" value="1"/>
</dbReference>
<feature type="domain" description="Tyr recombinase" evidence="7">
    <location>
        <begin position="2"/>
        <end position="176"/>
    </location>
</feature>
<keyword evidence="6" id="KW-1160">Virus entry into host cell</keyword>
<keyword evidence="4" id="KW-0378">Hydrolase</keyword>
<evidence type="ECO:0000256" key="2">
    <source>
        <dbReference type="ARBA" id="ARBA00016082"/>
    </source>
</evidence>
<dbReference type="OrthoDB" id="10466at10239"/>
<keyword evidence="6" id="KW-0229">DNA integration</keyword>
<evidence type="ECO:0000256" key="6">
    <source>
        <dbReference type="ARBA" id="ARBA00023195"/>
    </source>
</evidence>
<evidence type="ECO:0000256" key="5">
    <source>
        <dbReference type="ARBA" id="ARBA00023172"/>
    </source>
</evidence>
<organism evidence="8 9">
    <name type="scientific">Streptococcus phage SpSL1</name>
    <dbReference type="NCBI Taxonomy" id="1566990"/>
    <lineage>
        <taxon>Viruses</taxon>
        <taxon>Duplodnaviria</taxon>
        <taxon>Heunggongvirae</taxon>
        <taxon>Uroviricota</taxon>
        <taxon>Caudoviricetes</taxon>
        <taxon>Mcshanvirinae</taxon>
        <taxon>Adrianbuildvirus</taxon>
        <taxon>Adrianbuildvirus SpSL1</taxon>
    </lineage>
</organism>
<evidence type="ECO:0000313" key="8">
    <source>
        <dbReference type="EMBL" id="AIX12959.1"/>
    </source>
</evidence>
<proteinExistence type="inferred from homology"/>
<dbReference type="Gene3D" id="1.10.443.10">
    <property type="entry name" value="Intergrase catalytic core"/>
    <property type="match status" value="1"/>
</dbReference>
<dbReference type="GO" id="GO:0075713">
    <property type="term" value="P:establishment of integrated proviral latency"/>
    <property type="evidence" value="ECO:0007669"/>
    <property type="project" value="UniProtKB-KW"/>
</dbReference>
<dbReference type="Pfam" id="PF00589">
    <property type="entry name" value="Phage_integrase"/>
    <property type="match status" value="1"/>
</dbReference>
<evidence type="ECO:0000259" key="7">
    <source>
        <dbReference type="PROSITE" id="PS51898"/>
    </source>
</evidence>
<evidence type="ECO:0000313" key="9">
    <source>
        <dbReference type="Proteomes" id="UP000030327"/>
    </source>
</evidence>
<dbReference type="InterPro" id="IPR013762">
    <property type="entry name" value="Integrase-like_cat_sf"/>
</dbReference>
<dbReference type="InterPro" id="IPR011010">
    <property type="entry name" value="DNA_brk_join_enz"/>
</dbReference>